<reference evidence="2" key="1">
    <citation type="journal article" date="2022" name="Front. Genet.">
        <title>Chromosome-Scale Assembly of the Dendrobium nobile Genome Provides Insights Into the Molecular Mechanism of the Biosynthesis of the Medicinal Active Ingredient of Dendrobium.</title>
        <authorList>
            <person name="Xu Q."/>
            <person name="Niu S.-C."/>
            <person name="Li K.-L."/>
            <person name="Zheng P.-J."/>
            <person name="Zhang X.-J."/>
            <person name="Jia Y."/>
            <person name="Liu Y."/>
            <person name="Niu Y.-X."/>
            <person name="Yu L.-H."/>
            <person name="Chen D.-F."/>
            <person name="Zhang G.-Q."/>
        </authorList>
    </citation>
    <scope>NUCLEOTIDE SEQUENCE</scope>
    <source>
        <tissue evidence="2">Leaf</tissue>
    </source>
</reference>
<evidence type="ECO:0000313" key="2">
    <source>
        <dbReference type="EMBL" id="KAI0498828.1"/>
    </source>
</evidence>
<evidence type="ECO:0000313" key="3">
    <source>
        <dbReference type="Proteomes" id="UP000829196"/>
    </source>
</evidence>
<comment type="caution">
    <text evidence="2">The sequence shown here is derived from an EMBL/GenBank/DDBJ whole genome shotgun (WGS) entry which is preliminary data.</text>
</comment>
<dbReference type="EMBL" id="JAGYWB010000014">
    <property type="protein sequence ID" value="KAI0498828.1"/>
    <property type="molecule type" value="Genomic_DNA"/>
</dbReference>
<protein>
    <submittedName>
        <fullName evidence="2">Uncharacterized protein</fullName>
    </submittedName>
</protein>
<feature type="compositionally biased region" description="Basic and acidic residues" evidence="1">
    <location>
        <begin position="52"/>
        <end position="78"/>
    </location>
</feature>
<feature type="region of interest" description="Disordered" evidence="1">
    <location>
        <begin position="52"/>
        <end position="97"/>
    </location>
</feature>
<proteinExistence type="predicted"/>
<dbReference type="SMR" id="A0A8T3ARX4"/>
<keyword evidence="3" id="KW-1185">Reference proteome</keyword>
<name>A0A8T3ARX4_DENNO</name>
<organism evidence="2 3">
    <name type="scientific">Dendrobium nobile</name>
    <name type="common">Orchid</name>
    <dbReference type="NCBI Taxonomy" id="94219"/>
    <lineage>
        <taxon>Eukaryota</taxon>
        <taxon>Viridiplantae</taxon>
        <taxon>Streptophyta</taxon>
        <taxon>Embryophyta</taxon>
        <taxon>Tracheophyta</taxon>
        <taxon>Spermatophyta</taxon>
        <taxon>Magnoliopsida</taxon>
        <taxon>Liliopsida</taxon>
        <taxon>Asparagales</taxon>
        <taxon>Orchidaceae</taxon>
        <taxon>Epidendroideae</taxon>
        <taxon>Malaxideae</taxon>
        <taxon>Dendrobiinae</taxon>
        <taxon>Dendrobium</taxon>
    </lineage>
</organism>
<evidence type="ECO:0000256" key="1">
    <source>
        <dbReference type="SAM" id="MobiDB-lite"/>
    </source>
</evidence>
<dbReference type="AlphaFoldDB" id="A0A8T3ARX4"/>
<feature type="compositionally biased region" description="Basic residues" evidence="1">
    <location>
        <begin position="79"/>
        <end position="90"/>
    </location>
</feature>
<accession>A0A8T3ARX4</accession>
<sequence>MEVGVLQLHILTKSLYILTKSVNTHLIKQHCKWFYLKFIKIHHKQCINHMREMKGDSEEKEEEKKEEKEKKGKKEEEKKKKKSKRRRMGWRKYTCCR</sequence>
<gene>
    <name evidence="2" type="ORF">KFK09_019723</name>
</gene>
<dbReference type="Proteomes" id="UP000829196">
    <property type="component" value="Unassembled WGS sequence"/>
</dbReference>